<evidence type="ECO:0000313" key="2">
    <source>
        <dbReference type="Proteomes" id="UP000499080"/>
    </source>
</evidence>
<sequence length="32" mass="3438">MSVDQQILALRGAKGIRFCCGPPNSGPYDVFP</sequence>
<proteinExistence type="predicted"/>
<dbReference type="EMBL" id="BGPR01171243">
    <property type="protein sequence ID" value="GBM31581.1"/>
    <property type="molecule type" value="Genomic_DNA"/>
</dbReference>
<evidence type="ECO:0000313" key="1">
    <source>
        <dbReference type="EMBL" id="GBM31581.1"/>
    </source>
</evidence>
<reference evidence="1 2" key="1">
    <citation type="journal article" date="2019" name="Sci. Rep.">
        <title>Orb-weaving spider Araneus ventricosus genome elucidates the spidroin gene catalogue.</title>
        <authorList>
            <person name="Kono N."/>
            <person name="Nakamura H."/>
            <person name="Ohtoshi R."/>
            <person name="Moran D.A.P."/>
            <person name="Shinohara A."/>
            <person name="Yoshida Y."/>
            <person name="Fujiwara M."/>
            <person name="Mori M."/>
            <person name="Tomita M."/>
            <person name="Arakawa K."/>
        </authorList>
    </citation>
    <scope>NUCLEOTIDE SEQUENCE [LARGE SCALE GENOMIC DNA]</scope>
</reference>
<organism evidence="1 2">
    <name type="scientific">Araneus ventricosus</name>
    <name type="common">Orbweaver spider</name>
    <name type="synonym">Epeira ventricosa</name>
    <dbReference type="NCBI Taxonomy" id="182803"/>
    <lineage>
        <taxon>Eukaryota</taxon>
        <taxon>Metazoa</taxon>
        <taxon>Ecdysozoa</taxon>
        <taxon>Arthropoda</taxon>
        <taxon>Chelicerata</taxon>
        <taxon>Arachnida</taxon>
        <taxon>Araneae</taxon>
        <taxon>Araneomorphae</taxon>
        <taxon>Entelegynae</taxon>
        <taxon>Araneoidea</taxon>
        <taxon>Araneidae</taxon>
        <taxon>Araneus</taxon>
    </lineage>
</organism>
<gene>
    <name evidence="1" type="ORF">AVEN_93722_1</name>
</gene>
<dbReference type="Proteomes" id="UP000499080">
    <property type="component" value="Unassembled WGS sequence"/>
</dbReference>
<keyword evidence="2" id="KW-1185">Reference proteome</keyword>
<comment type="caution">
    <text evidence="1">The sequence shown here is derived from an EMBL/GenBank/DDBJ whole genome shotgun (WGS) entry which is preliminary data.</text>
</comment>
<feature type="non-terminal residue" evidence="1">
    <location>
        <position position="32"/>
    </location>
</feature>
<dbReference type="AlphaFoldDB" id="A0A4Y2ERW1"/>
<name>A0A4Y2ERW1_ARAVE</name>
<accession>A0A4Y2ERW1</accession>
<protein>
    <submittedName>
        <fullName evidence="1">Uncharacterized protein</fullName>
    </submittedName>
</protein>